<dbReference type="EMBL" id="KL197716">
    <property type="protein sequence ID" value="KDQ58921.1"/>
    <property type="molecule type" value="Genomic_DNA"/>
</dbReference>
<evidence type="ECO:0000313" key="1">
    <source>
        <dbReference type="EMBL" id="KDQ58921.1"/>
    </source>
</evidence>
<name>A0A067Q8N4_9AGAM</name>
<protein>
    <submittedName>
        <fullName evidence="1">Uncharacterized protein</fullName>
    </submittedName>
</protein>
<proteinExistence type="predicted"/>
<organism evidence="1 2">
    <name type="scientific">Jaapia argillacea MUCL 33604</name>
    <dbReference type="NCBI Taxonomy" id="933084"/>
    <lineage>
        <taxon>Eukaryota</taxon>
        <taxon>Fungi</taxon>
        <taxon>Dikarya</taxon>
        <taxon>Basidiomycota</taxon>
        <taxon>Agaricomycotina</taxon>
        <taxon>Agaricomycetes</taxon>
        <taxon>Agaricomycetidae</taxon>
        <taxon>Jaapiales</taxon>
        <taxon>Jaapiaceae</taxon>
        <taxon>Jaapia</taxon>
    </lineage>
</organism>
<keyword evidence="2" id="KW-1185">Reference proteome</keyword>
<dbReference type="InParanoid" id="A0A067Q8N4"/>
<gene>
    <name evidence="1" type="ORF">JAAARDRAFT_192495</name>
</gene>
<dbReference type="HOGENOM" id="CLU_990665_0_0_1"/>
<reference evidence="2" key="1">
    <citation type="journal article" date="2014" name="Proc. Natl. Acad. Sci. U.S.A.">
        <title>Extensive sampling of basidiomycete genomes demonstrates inadequacy of the white-rot/brown-rot paradigm for wood decay fungi.</title>
        <authorList>
            <person name="Riley R."/>
            <person name="Salamov A.A."/>
            <person name="Brown D.W."/>
            <person name="Nagy L.G."/>
            <person name="Floudas D."/>
            <person name="Held B.W."/>
            <person name="Levasseur A."/>
            <person name="Lombard V."/>
            <person name="Morin E."/>
            <person name="Otillar R."/>
            <person name="Lindquist E.A."/>
            <person name="Sun H."/>
            <person name="LaButti K.M."/>
            <person name="Schmutz J."/>
            <person name="Jabbour D."/>
            <person name="Luo H."/>
            <person name="Baker S.E."/>
            <person name="Pisabarro A.G."/>
            <person name="Walton J.D."/>
            <person name="Blanchette R.A."/>
            <person name="Henrissat B."/>
            <person name="Martin F."/>
            <person name="Cullen D."/>
            <person name="Hibbett D.S."/>
            <person name="Grigoriev I.V."/>
        </authorList>
    </citation>
    <scope>NUCLEOTIDE SEQUENCE [LARGE SCALE GENOMIC DNA]</scope>
    <source>
        <strain evidence="2">MUCL 33604</strain>
    </source>
</reference>
<dbReference type="Proteomes" id="UP000027265">
    <property type="component" value="Unassembled WGS sequence"/>
</dbReference>
<accession>A0A067Q8N4</accession>
<evidence type="ECO:0000313" key="2">
    <source>
        <dbReference type="Proteomes" id="UP000027265"/>
    </source>
</evidence>
<dbReference type="AlphaFoldDB" id="A0A067Q8N4"/>
<sequence length="281" mass="31158">MFNTTQSVSCICSSTPCYVCNGSFITYPHPTLSPIHLSSSSIHSDPSITYDQFLASLEEETSMEGTSSFLECFSEEALEVSWADSSSEVSQLSMQIPNLLVSSVENHPFITGRSKARLAKARRVEVSPLLCSVSATPVRLRIPFNSSFEYNLSNSVLDNSLRLAAILTLSNGKVAIKRVRKAFIPLVVPHTYCRGAPNITILQQPNLKKLRHARKKPLILPEVPFRRRRLVPSEFPFRRLSQAQPPPPARSAFSYLSLAVPGTVVPPYNRRICLGLWGGLQ</sequence>